<proteinExistence type="inferred from homology"/>
<evidence type="ECO:0000313" key="3">
    <source>
        <dbReference type="EMBL" id="OAA77525.1"/>
    </source>
</evidence>
<dbReference type="OrthoDB" id="7392499at2759"/>
<comment type="caution">
    <text evidence="3">The sequence shown here is derived from an EMBL/GenBank/DDBJ whole genome shotgun (WGS) entry which is preliminary data.</text>
</comment>
<dbReference type="PANTHER" id="PTHR12598:SF0">
    <property type="entry name" value="COPPER HOMEOSTASIS PROTEIN CUTC HOMOLOG"/>
    <property type="match status" value="1"/>
</dbReference>
<dbReference type="STRING" id="1081108.A0A168HAN1"/>
<protein>
    <recommendedName>
        <fullName evidence="2">Copper homeostasis protein cutC homolog</fullName>
    </recommendedName>
</protein>
<keyword evidence="4" id="KW-1185">Reference proteome</keyword>
<evidence type="ECO:0000313" key="4">
    <source>
        <dbReference type="Proteomes" id="UP000076881"/>
    </source>
</evidence>
<organism evidence="3 4">
    <name type="scientific">Akanthomyces lecanii RCEF 1005</name>
    <dbReference type="NCBI Taxonomy" id="1081108"/>
    <lineage>
        <taxon>Eukaryota</taxon>
        <taxon>Fungi</taxon>
        <taxon>Dikarya</taxon>
        <taxon>Ascomycota</taxon>
        <taxon>Pezizomycotina</taxon>
        <taxon>Sordariomycetes</taxon>
        <taxon>Hypocreomycetidae</taxon>
        <taxon>Hypocreales</taxon>
        <taxon>Cordycipitaceae</taxon>
        <taxon>Akanthomyces</taxon>
        <taxon>Cordyceps confragosa</taxon>
    </lineage>
</organism>
<gene>
    <name evidence="3" type="ORF">LEL_04348</name>
</gene>
<dbReference type="Pfam" id="PF03932">
    <property type="entry name" value="CutC"/>
    <property type="match status" value="1"/>
</dbReference>
<sequence>MAHPKLPLELAVFSPADALAAQTLGASRIELNAPGSYPSGGLTPPLAVLAALSPQLRIPMRVMVRPRGPPAAPHPDFIYTSVELDAMRASVTEIKASGAMDVARGDGFVFGILRSDGDGALEIDEEKCAELVELARPVPCVFHRAFDPLPDCEAGVDVLVRCGFAGLLTAGGVKGGGCVGNLTRLERIYERAGGRIEVVAGGGVRHRNVNALTASALGGAERRGTWVHSAALKSDGSGMDEEEVQRLLTELAK</sequence>
<dbReference type="Gene3D" id="3.20.20.380">
    <property type="entry name" value="Copper homeostasis (CutC) domain"/>
    <property type="match status" value="1"/>
</dbReference>
<reference evidence="3 4" key="1">
    <citation type="journal article" date="2016" name="Genome Biol. Evol.">
        <title>Divergent and convergent evolution of fungal pathogenicity.</title>
        <authorList>
            <person name="Shang Y."/>
            <person name="Xiao G."/>
            <person name="Zheng P."/>
            <person name="Cen K."/>
            <person name="Zhan S."/>
            <person name="Wang C."/>
        </authorList>
    </citation>
    <scope>NUCLEOTIDE SEQUENCE [LARGE SCALE GENOMIC DNA]</scope>
    <source>
        <strain evidence="3 4">RCEF 1005</strain>
    </source>
</reference>
<evidence type="ECO:0000256" key="1">
    <source>
        <dbReference type="ARBA" id="ARBA00007768"/>
    </source>
</evidence>
<dbReference type="InterPro" id="IPR036822">
    <property type="entry name" value="CutC-like_dom_sf"/>
</dbReference>
<dbReference type="SUPFAM" id="SSF110395">
    <property type="entry name" value="CutC-like"/>
    <property type="match status" value="1"/>
</dbReference>
<name>A0A168HAN1_CORDF</name>
<dbReference type="PANTHER" id="PTHR12598">
    <property type="entry name" value="COPPER HOMEOSTASIS PROTEIN CUTC"/>
    <property type="match status" value="1"/>
</dbReference>
<accession>A0A168HAN1</accession>
<comment type="similarity">
    <text evidence="1">Belongs to the CutC family.</text>
</comment>
<dbReference type="InterPro" id="IPR005627">
    <property type="entry name" value="CutC-like"/>
</dbReference>
<dbReference type="AlphaFoldDB" id="A0A168HAN1"/>
<dbReference type="Proteomes" id="UP000076881">
    <property type="component" value="Unassembled WGS sequence"/>
</dbReference>
<dbReference type="GO" id="GO:0005507">
    <property type="term" value="F:copper ion binding"/>
    <property type="evidence" value="ECO:0007669"/>
    <property type="project" value="TreeGrafter"/>
</dbReference>
<evidence type="ECO:0000256" key="2">
    <source>
        <dbReference type="ARBA" id="ARBA00019014"/>
    </source>
</evidence>
<dbReference type="EMBL" id="AZHF01000003">
    <property type="protein sequence ID" value="OAA77525.1"/>
    <property type="molecule type" value="Genomic_DNA"/>
</dbReference>